<proteinExistence type="predicted"/>
<dbReference type="RefSeq" id="XP_013901976.1">
    <property type="nucleotide sequence ID" value="XM_014046522.1"/>
</dbReference>
<dbReference type="InterPro" id="IPR045860">
    <property type="entry name" value="Snake_toxin-like_sf"/>
</dbReference>
<dbReference type="SUPFAM" id="SSF57302">
    <property type="entry name" value="Snake toxin-like"/>
    <property type="match status" value="1"/>
</dbReference>
<evidence type="ECO:0000313" key="2">
    <source>
        <dbReference type="Proteomes" id="UP000054498"/>
    </source>
</evidence>
<dbReference type="AlphaFoldDB" id="A0A0D2MR91"/>
<gene>
    <name evidence="1" type="ORF">MNEG_5003</name>
</gene>
<reference evidence="1 2" key="1">
    <citation type="journal article" date="2013" name="BMC Genomics">
        <title>Reconstruction of the lipid metabolism for the microalga Monoraphidium neglectum from its genome sequence reveals characteristics suitable for biofuel production.</title>
        <authorList>
            <person name="Bogen C."/>
            <person name="Al-Dilaimi A."/>
            <person name="Albersmeier A."/>
            <person name="Wichmann J."/>
            <person name="Grundmann M."/>
            <person name="Rupp O."/>
            <person name="Lauersen K.J."/>
            <person name="Blifernez-Klassen O."/>
            <person name="Kalinowski J."/>
            <person name="Goesmann A."/>
            <person name="Mussgnug J.H."/>
            <person name="Kruse O."/>
        </authorList>
    </citation>
    <scope>NUCLEOTIDE SEQUENCE [LARGE SCALE GENOMIC DNA]</scope>
    <source>
        <strain evidence="1 2">SAG 48.87</strain>
    </source>
</reference>
<accession>A0A0D2MR91</accession>
<organism evidence="1 2">
    <name type="scientific">Monoraphidium neglectum</name>
    <dbReference type="NCBI Taxonomy" id="145388"/>
    <lineage>
        <taxon>Eukaryota</taxon>
        <taxon>Viridiplantae</taxon>
        <taxon>Chlorophyta</taxon>
        <taxon>core chlorophytes</taxon>
        <taxon>Chlorophyceae</taxon>
        <taxon>CS clade</taxon>
        <taxon>Sphaeropleales</taxon>
        <taxon>Selenastraceae</taxon>
        <taxon>Monoraphidium</taxon>
    </lineage>
</organism>
<dbReference type="GeneID" id="25737880"/>
<dbReference type="Proteomes" id="UP000054498">
    <property type="component" value="Unassembled WGS sequence"/>
</dbReference>
<keyword evidence="2" id="KW-1185">Reference proteome</keyword>
<sequence length="91" mass="9988">MLYPMAFSKKEAQVCARYSFVCETGDTACTPAEQKSRARRWSYVPLAKSTCDTLGKVPGIKNLLCCATDKCNKPDPKLDPATKVSNVLIGR</sequence>
<protein>
    <submittedName>
        <fullName evidence="1">Uncharacterized protein</fullName>
    </submittedName>
</protein>
<name>A0A0D2MR91_9CHLO</name>
<dbReference type="KEGG" id="mng:MNEG_5003"/>
<dbReference type="EMBL" id="KK100943">
    <property type="protein sequence ID" value="KIZ02957.1"/>
    <property type="molecule type" value="Genomic_DNA"/>
</dbReference>
<evidence type="ECO:0000313" key="1">
    <source>
        <dbReference type="EMBL" id="KIZ02957.1"/>
    </source>
</evidence>